<dbReference type="Proteomes" id="UP000282211">
    <property type="component" value="Unassembled WGS sequence"/>
</dbReference>
<comment type="caution">
    <text evidence="1">The sequence shown here is derived from an EMBL/GenBank/DDBJ whole genome shotgun (WGS) entry which is preliminary data.</text>
</comment>
<dbReference type="PROSITE" id="PS51257">
    <property type="entry name" value="PROKAR_LIPOPROTEIN"/>
    <property type="match status" value="1"/>
</dbReference>
<evidence type="ECO:0000313" key="1">
    <source>
        <dbReference type="EMBL" id="RKQ68842.1"/>
    </source>
</evidence>
<name>A0A420WD74_9PROT</name>
<keyword evidence="2" id="KW-1185">Reference proteome</keyword>
<proteinExistence type="predicted"/>
<evidence type="ECO:0000313" key="2">
    <source>
        <dbReference type="Proteomes" id="UP000282211"/>
    </source>
</evidence>
<reference evidence="1 2" key="1">
    <citation type="submission" date="2018-10" db="EMBL/GenBank/DDBJ databases">
        <title>Genomic Encyclopedia of Type Strains, Phase IV (KMG-IV): sequencing the most valuable type-strain genomes for metagenomic binning, comparative biology and taxonomic classification.</title>
        <authorList>
            <person name="Goeker M."/>
        </authorList>
    </citation>
    <scope>NUCLEOTIDE SEQUENCE [LARGE SCALE GENOMIC DNA]</scope>
    <source>
        <strain evidence="1 2">DSM 22008</strain>
    </source>
</reference>
<dbReference type="OrthoDB" id="9807923at2"/>
<evidence type="ECO:0008006" key="3">
    <source>
        <dbReference type="Google" id="ProtNLM"/>
    </source>
</evidence>
<dbReference type="EMBL" id="RBII01000002">
    <property type="protein sequence ID" value="RKQ68842.1"/>
    <property type="molecule type" value="Genomic_DNA"/>
</dbReference>
<dbReference type="InParanoid" id="A0A420WD74"/>
<protein>
    <recommendedName>
        <fullName evidence="3">Polyketide cyclase/dehydrase/lipid transport protein</fullName>
    </recommendedName>
</protein>
<dbReference type="RefSeq" id="WP_121100592.1">
    <property type="nucleotide sequence ID" value="NZ_RBII01000002.1"/>
</dbReference>
<dbReference type="Gene3D" id="3.30.530.20">
    <property type="match status" value="1"/>
</dbReference>
<gene>
    <name evidence="1" type="ORF">DES40_1616</name>
</gene>
<sequence>MKLFLISVLSIFLIFIGGCVAGFFMPNTLTVERSIVMDAYIDDVFPYLEDLEQHQNWAALDLYLGNTAIITGGADYGTGQTQAWQNGPENFEFGSREIVQSQAGEFVQISLNIAGKSSLMTHALTSNQDETVTVLSNHAFPQPGFPYLGRLRQYLVKSGRERDLDAALLRLRTIVEANRD</sequence>
<dbReference type="SUPFAM" id="SSF55961">
    <property type="entry name" value="Bet v1-like"/>
    <property type="match status" value="1"/>
</dbReference>
<dbReference type="AlphaFoldDB" id="A0A420WD74"/>
<organism evidence="1 2">
    <name type="scientific">Litorimonas taeanensis</name>
    <dbReference type="NCBI Taxonomy" id="568099"/>
    <lineage>
        <taxon>Bacteria</taxon>
        <taxon>Pseudomonadati</taxon>
        <taxon>Pseudomonadota</taxon>
        <taxon>Alphaproteobacteria</taxon>
        <taxon>Maricaulales</taxon>
        <taxon>Robiginitomaculaceae</taxon>
    </lineage>
</organism>
<accession>A0A420WD74</accession>
<dbReference type="InterPro" id="IPR023393">
    <property type="entry name" value="START-like_dom_sf"/>
</dbReference>